<reference evidence="4 5" key="1">
    <citation type="journal article" date="2013" name="Nat. Genet.">
        <title>The genome of the hydatid tapeworm Echinococcus granulosus.</title>
        <authorList>
            <person name="Zheng H."/>
            <person name="Zhang W."/>
            <person name="Zhang L."/>
            <person name="Zhang Z."/>
            <person name="Li J."/>
            <person name="Lu G."/>
            <person name="Zhu Y."/>
            <person name="Wang Y."/>
            <person name="Huang Y."/>
            <person name="Liu J."/>
            <person name="Kang H."/>
            <person name="Chen J."/>
            <person name="Wang L."/>
            <person name="Chen A."/>
            <person name="Yu S."/>
            <person name="Gao Z."/>
            <person name="Jin L."/>
            <person name="Gu W."/>
            <person name="Wang Z."/>
            <person name="Zhao L."/>
            <person name="Shi B."/>
            <person name="Wen H."/>
            <person name="Lin R."/>
            <person name="Jones M.K."/>
            <person name="Brejova B."/>
            <person name="Vinar T."/>
            <person name="Zhao G."/>
            <person name="McManus D.P."/>
            <person name="Chen Z."/>
            <person name="Zhou Y."/>
            <person name="Wang S."/>
        </authorList>
    </citation>
    <scope>NUCLEOTIDE SEQUENCE [LARGE SCALE GENOMIC DNA]</scope>
</reference>
<dbReference type="KEGG" id="egl:EGR_08202"/>
<dbReference type="InterPro" id="IPR036249">
    <property type="entry name" value="Thioredoxin-like_sf"/>
</dbReference>
<feature type="chain" id="PRO_5004882593" evidence="2">
    <location>
        <begin position="21"/>
        <end position="442"/>
    </location>
</feature>
<dbReference type="GO" id="GO:0005789">
    <property type="term" value="C:endoplasmic reticulum membrane"/>
    <property type="evidence" value="ECO:0007669"/>
    <property type="project" value="TreeGrafter"/>
</dbReference>
<evidence type="ECO:0000313" key="5">
    <source>
        <dbReference type="Proteomes" id="UP000019149"/>
    </source>
</evidence>
<dbReference type="CTD" id="36343917"/>
<comment type="caution">
    <text evidence="4">The sequence shown here is derived from an EMBL/GenBank/DDBJ whole genome shotgun (WGS) entry which is preliminary data.</text>
</comment>
<evidence type="ECO:0000256" key="1">
    <source>
        <dbReference type="SAM" id="MobiDB-lite"/>
    </source>
</evidence>
<accession>W6U707</accession>
<dbReference type="EMBL" id="APAU02000098">
    <property type="protein sequence ID" value="EUB56965.1"/>
    <property type="molecule type" value="Genomic_DNA"/>
</dbReference>
<organism evidence="4 5">
    <name type="scientific">Echinococcus granulosus</name>
    <name type="common">Hydatid tapeworm</name>
    <dbReference type="NCBI Taxonomy" id="6210"/>
    <lineage>
        <taxon>Eukaryota</taxon>
        <taxon>Metazoa</taxon>
        <taxon>Spiralia</taxon>
        <taxon>Lophotrochozoa</taxon>
        <taxon>Platyhelminthes</taxon>
        <taxon>Cestoda</taxon>
        <taxon>Eucestoda</taxon>
        <taxon>Cyclophyllidea</taxon>
        <taxon>Taeniidae</taxon>
        <taxon>Echinococcus</taxon>
        <taxon>Echinococcus granulosus group</taxon>
    </lineage>
</organism>
<dbReference type="GO" id="GO:0005793">
    <property type="term" value="C:endoplasmic reticulum-Golgi intermediate compartment"/>
    <property type="evidence" value="ECO:0007669"/>
    <property type="project" value="TreeGrafter"/>
</dbReference>
<dbReference type="InterPro" id="IPR052643">
    <property type="entry name" value="ERP44"/>
</dbReference>
<dbReference type="AlphaFoldDB" id="W6U707"/>
<evidence type="ECO:0000259" key="3">
    <source>
        <dbReference type="PROSITE" id="PS51352"/>
    </source>
</evidence>
<dbReference type="PANTHER" id="PTHR46295">
    <property type="entry name" value="ENDOPLASMIC RETICULUM RESIDENT PROTEIN 44"/>
    <property type="match status" value="1"/>
</dbReference>
<dbReference type="GeneID" id="36343917"/>
<dbReference type="Gene3D" id="3.40.30.10">
    <property type="entry name" value="Glutaredoxin"/>
    <property type="match status" value="2"/>
</dbReference>
<feature type="compositionally biased region" description="Basic and acidic residues" evidence="1">
    <location>
        <begin position="375"/>
        <end position="387"/>
    </location>
</feature>
<evidence type="ECO:0000313" key="4">
    <source>
        <dbReference type="EMBL" id="EUB56965.1"/>
    </source>
</evidence>
<dbReference type="OMA" id="HREYYSE"/>
<evidence type="ECO:0000256" key="2">
    <source>
        <dbReference type="SAM" id="SignalP"/>
    </source>
</evidence>
<dbReference type="Pfam" id="PF00085">
    <property type="entry name" value="Thioredoxin"/>
    <property type="match status" value="1"/>
</dbReference>
<dbReference type="Proteomes" id="UP000019149">
    <property type="component" value="Unassembled WGS sequence"/>
</dbReference>
<dbReference type="PANTHER" id="PTHR46295:SF1">
    <property type="entry name" value="ENDOPLASMIC RETICULUM RESIDENT PROTEIN 44"/>
    <property type="match status" value="1"/>
</dbReference>
<name>W6U707_ECHGR</name>
<keyword evidence="5" id="KW-1185">Reference proteome</keyword>
<gene>
    <name evidence="4" type="ORF">EGR_08202</name>
</gene>
<protein>
    <submittedName>
        <fullName evidence="4">Endoplasmic reticulum resident protein 44</fullName>
    </submittedName>
</protein>
<feature type="signal peptide" evidence="2">
    <location>
        <begin position="1"/>
        <end position="20"/>
    </location>
</feature>
<dbReference type="SUPFAM" id="SSF52833">
    <property type="entry name" value="Thioredoxin-like"/>
    <property type="match status" value="2"/>
</dbReference>
<dbReference type="InterPro" id="IPR013766">
    <property type="entry name" value="Thioredoxin_domain"/>
</dbReference>
<dbReference type="GO" id="GO:0003756">
    <property type="term" value="F:protein disulfide isomerase activity"/>
    <property type="evidence" value="ECO:0007669"/>
    <property type="project" value="TreeGrafter"/>
</dbReference>
<dbReference type="OrthoDB" id="294696at2759"/>
<sequence>MEIWSFFSITLLFTVWLSRASVLDLNTANFLDVLKAHEFVLVNFYAEWCRFSRDLAPIFMSTGESVAQEFKDGKVVLGRVDCDDQGALCMSQGVSKYPTLRLFKFTRRYGSEYRNQRSVEAFLTYLREQTADPVKKLNSAMEVGGLTTPRNMVGIFPAFTSDNAAYMNFYMASHLVGDCTFYGVADKNATASVIKFLLKKYPPTEDAKPQQLTLVKEEQATVETVTDFEALRSWAVERCTPLVRELTFANAEEITEPRLPLLILFYPPNNFTAAMRFGVLMEEHFSDLKGRFVPLVANGEVFSHPLLHMGKTMHDLPLMAIDSFQHMFLYPGNLDEALKDPKHINQFLADLASEKLHRQFHGFFEPPSEVPQKPPSEDKDRKAEEAKQSAPTSSVFKLLTPSKTKKLSAGGLSTSGRVNLGHTAAAIGNTAIHVDLREQPRL</sequence>
<dbReference type="GO" id="GO:0006457">
    <property type="term" value="P:protein folding"/>
    <property type="evidence" value="ECO:0007669"/>
    <property type="project" value="TreeGrafter"/>
</dbReference>
<dbReference type="RefSeq" id="XP_024348161.1">
    <property type="nucleotide sequence ID" value="XM_024497451.1"/>
</dbReference>
<feature type="domain" description="Thioredoxin" evidence="3">
    <location>
        <begin position="14"/>
        <end position="131"/>
    </location>
</feature>
<dbReference type="Pfam" id="PF13848">
    <property type="entry name" value="Thioredoxin_6"/>
    <property type="match status" value="1"/>
</dbReference>
<dbReference type="PROSITE" id="PS51352">
    <property type="entry name" value="THIOREDOXIN_2"/>
    <property type="match status" value="1"/>
</dbReference>
<proteinExistence type="predicted"/>
<dbReference type="STRING" id="6210.W6U707"/>
<keyword evidence="2" id="KW-0732">Signal</keyword>
<feature type="region of interest" description="Disordered" evidence="1">
    <location>
        <begin position="364"/>
        <end position="398"/>
    </location>
</feature>